<dbReference type="RefSeq" id="WP_220782560.1">
    <property type="nucleotide sequence ID" value="NZ_BPEY01000083.1"/>
</dbReference>
<evidence type="ECO:0000313" key="3">
    <source>
        <dbReference type="Proteomes" id="UP000887104"/>
    </source>
</evidence>
<comment type="caution">
    <text evidence="2">The sequence shown here is derived from an EMBL/GenBank/DDBJ whole genome shotgun (WGS) entry which is preliminary data.</text>
</comment>
<reference evidence="2" key="1">
    <citation type="submission" date="2021-05" db="EMBL/GenBank/DDBJ databases">
        <title>Molecular characterization for Shewanella algae harboring chromosomal blaOXA-55-like strains isolated from clinical and environment sample.</title>
        <authorList>
            <person name="Ohama Y."/>
            <person name="Aoki K."/>
            <person name="Harada S."/>
            <person name="Moriya K."/>
            <person name="Ishii Y."/>
            <person name="Tateda K."/>
        </authorList>
    </citation>
    <scope>NUCLEOTIDE SEQUENCE</scope>
    <source>
        <strain evidence="2">JCM 11563</strain>
    </source>
</reference>
<keyword evidence="3" id="KW-1185">Reference proteome</keyword>
<sequence length="778" mass="91352">MLDNEFTRVFKNNLKINMRSISVKTLLGERNLKRINYKPYYQRNYVWDATKATFFIESILLGTDIPPLVLFKSGNKIEVIDGRQRFETLKRFKENSFKLTSKGLFELKVLNGKNFNELNVEVVDAFLDTKVRLFEFEVVNEPKLSDELEDKIKKEIFRRYNTGITPITSSELDNAKYDDDPLTDVIRLKFEHNPVLIKNIKNCFFSNKSNKNGITQALITDFFRRYITLTKFPISSYAGSGSRTDTRELLYDFIKSDIEDYDTFIEDFILIVNKVIEIHRLVADKAIANNKLIFECLLWGVTILNSEEKELFVDENLISKVRAHYTDSIEKYPLEDYHYYKSIFERFEDTAKFLGEIYSVDFTTYLRDENFSYRVKQLRQTEEDGVLKMNALDKLRLLKPEPISEPIEEIVCDLKSKKYMLRPSYQRQEKISIPKASSIIESILLGVYLPPIFIYKNKLGVKEVIDGQQRILSVLGFMGKRYLDEKGVENYSKNNNFSLKGLRILKDLNGSKFSNLPEQLVEKLYDFDLSIIEIDAKMNEGFNPVDLFIRLNNKPYPIKENSFEMWNSSVNNSVIKYIKEIAKEYIDWFYLRVVRKDRKNDRMENEEMIAILAYLQFQQIYGEELKSKGVEFYLKKDRLNCRFANKAAVTAFLNSLESDYNKKEQYIKSISGVKDFISKVEVLFSFKDSATSAEDFNSFFNVRGIETFKRSLQDMYLLWMIVHDISFSTINNNAGDIINDLTTLIGIMKNVDNNEINEDYMNMFLSTRDEIKSRYCQF</sequence>
<dbReference type="Pfam" id="PF03235">
    <property type="entry name" value="GmrSD_N"/>
    <property type="match status" value="2"/>
</dbReference>
<protein>
    <recommendedName>
        <fullName evidence="1">GmrSD restriction endonucleases N-terminal domain-containing protein</fullName>
    </recommendedName>
</protein>
<gene>
    <name evidence="2" type="ORF">TUM4438_35750</name>
</gene>
<dbReference type="PANTHER" id="PTHR39639">
    <property type="entry name" value="CHROMOSOME 16, WHOLE GENOME SHOTGUN SEQUENCE"/>
    <property type="match status" value="1"/>
</dbReference>
<evidence type="ECO:0000313" key="2">
    <source>
        <dbReference type="EMBL" id="GIU50297.1"/>
    </source>
</evidence>
<name>A0ABQ4PPA1_9GAMM</name>
<organism evidence="2 3">
    <name type="scientific">Shewanella sairae</name>
    <dbReference type="NCBI Taxonomy" id="190310"/>
    <lineage>
        <taxon>Bacteria</taxon>
        <taxon>Pseudomonadati</taxon>
        <taxon>Pseudomonadota</taxon>
        <taxon>Gammaproteobacteria</taxon>
        <taxon>Alteromonadales</taxon>
        <taxon>Shewanellaceae</taxon>
        <taxon>Shewanella</taxon>
    </lineage>
</organism>
<dbReference type="InterPro" id="IPR004919">
    <property type="entry name" value="GmrSD_N"/>
</dbReference>
<feature type="domain" description="GmrSD restriction endonucleases N-terminal" evidence="1">
    <location>
        <begin position="29"/>
        <end position="176"/>
    </location>
</feature>
<dbReference type="Proteomes" id="UP000887104">
    <property type="component" value="Unassembled WGS sequence"/>
</dbReference>
<accession>A0ABQ4PPA1</accession>
<feature type="domain" description="GmrSD restriction endonucleases N-terminal" evidence="1">
    <location>
        <begin position="408"/>
        <end position="554"/>
    </location>
</feature>
<proteinExistence type="predicted"/>
<dbReference type="EMBL" id="BPEY01000083">
    <property type="protein sequence ID" value="GIU50297.1"/>
    <property type="molecule type" value="Genomic_DNA"/>
</dbReference>
<dbReference type="PANTHER" id="PTHR39639:SF1">
    <property type="entry name" value="DUF262 DOMAIN-CONTAINING PROTEIN"/>
    <property type="match status" value="1"/>
</dbReference>
<evidence type="ECO:0000259" key="1">
    <source>
        <dbReference type="Pfam" id="PF03235"/>
    </source>
</evidence>